<dbReference type="EnsemblMetazoa" id="PPAI008662-RA">
    <property type="protein sequence ID" value="PPAI008662-PA"/>
    <property type="gene ID" value="PPAI008662"/>
</dbReference>
<dbReference type="AlphaFoldDB" id="A0A1B0DK88"/>
<evidence type="ECO:0000313" key="1">
    <source>
        <dbReference type="EnsemblMetazoa" id="PPAI008662-PA"/>
    </source>
</evidence>
<protein>
    <submittedName>
        <fullName evidence="1">Uncharacterized protein</fullName>
    </submittedName>
</protein>
<sequence length="64" mass="7565">MASSVREVEGTDEVSMREELMEDVEMREVNADESHFMATNMFSNQKRPTMMFYQPDGFWRVPII</sequence>
<proteinExistence type="predicted"/>
<keyword evidence="2" id="KW-1185">Reference proteome</keyword>
<organism evidence="1 2">
    <name type="scientific">Phlebotomus papatasi</name>
    <name type="common">Sandfly</name>
    <dbReference type="NCBI Taxonomy" id="29031"/>
    <lineage>
        <taxon>Eukaryota</taxon>
        <taxon>Metazoa</taxon>
        <taxon>Ecdysozoa</taxon>
        <taxon>Arthropoda</taxon>
        <taxon>Hexapoda</taxon>
        <taxon>Insecta</taxon>
        <taxon>Pterygota</taxon>
        <taxon>Neoptera</taxon>
        <taxon>Endopterygota</taxon>
        <taxon>Diptera</taxon>
        <taxon>Nematocera</taxon>
        <taxon>Psychodoidea</taxon>
        <taxon>Psychodidae</taxon>
        <taxon>Phlebotomus</taxon>
        <taxon>Phlebotomus</taxon>
    </lineage>
</organism>
<reference evidence="1" key="1">
    <citation type="submission" date="2022-08" db="UniProtKB">
        <authorList>
            <consortium name="EnsemblMetazoa"/>
        </authorList>
    </citation>
    <scope>IDENTIFICATION</scope>
    <source>
        <strain evidence="1">Israel</strain>
    </source>
</reference>
<accession>A0A1B0DK88</accession>
<dbReference type="VEuPathDB" id="VectorBase:PPAPM1_011922"/>
<dbReference type="Proteomes" id="UP000092462">
    <property type="component" value="Unassembled WGS sequence"/>
</dbReference>
<dbReference type="VEuPathDB" id="VectorBase:PPAI008662"/>
<name>A0A1B0DK88_PHLPP</name>
<dbReference type="EMBL" id="AJVK01035344">
    <property type="status" value="NOT_ANNOTATED_CDS"/>
    <property type="molecule type" value="Genomic_DNA"/>
</dbReference>
<evidence type="ECO:0000313" key="2">
    <source>
        <dbReference type="Proteomes" id="UP000092462"/>
    </source>
</evidence>